<evidence type="ECO:0000313" key="3">
    <source>
        <dbReference type="Proteomes" id="UP000257014"/>
    </source>
</evidence>
<gene>
    <name evidence="2" type="ORF">C6P37_05935</name>
</gene>
<feature type="region of interest" description="Disordered" evidence="1">
    <location>
        <begin position="41"/>
        <end position="73"/>
    </location>
</feature>
<proteinExistence type="predicted"/>
<comment type="caution">
    <text evidence="2">The sequence shown here is derived from an EMBL/GenBank/DDBJ whole genome shotgun (WGS) entry which is preliminary data.</text>
</comment>
<dbReference type="EMBL" id="QEWE01000014">
    <property type="protein sequence ID" value="REJ29478.1"/>
    <property type="molecule type" value="Genomic_DNA"/>
</dbReference>
<sequence length="135" mass="14670">MGGEKGVGITCFPMRRSGGAGGGSSFRASFSAAKTACAEGGERYSGPVPPFPGKNNPGEEPQRLACEKNRGKDPHCRKDKLLLCGLPMKKQGKDPFPVFRRRSGRHKGDSVWLHEALSENVYESQSRFLAACPFR</sequence>
<dbReference type="AlphaFoldDB" id="A0A3E0K6N7"/>
<dbReference type="Proteomes" id="UP000257014">
    <property type="component" value="Unassembled WGS sequence"/>
</dbReference>
<evidence type="ECO:0000313" key="2">
    <source>
        <dbReference type="EMBL" id="REJ29478.1"/>
    </source>
</evidence>
<feature type="compositionally biased region" description="Basic and acidic residues" evidence="1">
    <location>
        <begin position="60"/>
        <end position="73"/>
    </location>
</feature>
<evidence type="ECO:0000256" key="1">
    <source>
        <dbReference type="SAM" id="MobiDB-lite"/>
    </source>
</evidence>
<protein>
    <submittedName>
        <fullName evidence="2">Uncharacterized protein</fullName>
    </submittedName>
</protein>
<accession>A0A3E0K6N7</accession>
<reference evidence="2 3" key="1">
    <citation type="submission" date="2018-03" db="EMBL/GenBank/DDBJ databases">
        <authorList>
            <person name="Keele B.F."/>
        </authorList>
    </citation>
    <scope>NUCLEOTIDE SEQUENCE [LARGE SCALE GENOMIC DNA]</scope>
    <source>
        <strain evidence="2">ZCTH4_d</strain>
    </source>
</reference>
<feature type="region of interest" description="Disordered" evidence="1">
    <location>
        <begin position="1"/>
        <end position="25"/>
    </location>
</feature>
<name>A0A3E0K6N7_9BACI</name>
<organism evidence="2 3">
    <name type="scientific">Caldibacillus debilis</name>
    <dbReference type="NCBI Taxonomy" id="301148"/>
    <lineage>
        <taxon>Bacteria</taxon>
        <taxon>Bacillati</taxon>
        <taxon>Bacillota</taxon>
        <taxon>Bacilli</taxon>
        <taxon>Bacillales</taxon>
        <taxon>Bacillaceae</taxon>
        <taxon>Caldibacillus</taxon>
    </lineage>
</organism>